<evidence type="ECO:0000256" key="2">
    <source>
        <dbReference type="ARBA" id="ARBA00022737"/>
    </source>
</evidence>
<evidence type="ECO:0000313" key="5">
    <source>
        <dbReference type="Proteomes" id="UP001586593"/>
    </source>
</evidence>
<keyword evidence="1 3" id="KW-0853">WD repeat</keyword>
<protein>
    <recommendedName>
        <fullName evidence="6">Poly(A)+ RNA export protein</fullName>
    </recommendedName>
</protein>
<dbReference type="PROSITE" id="PS50294">
    <property type="entry name" value="WD_REPEATS_REGION"/>
    <property type="match status" value="1"/>
</dbReference>
<accession>A0ABR3XDX4</accession>
<dbReference type="Gene3D" id="2.130.10.10">
    <property type="entry name" value="YVTN repeat-like/Quinoprotein amine dehydrogenase"/>
    <property type="match status" value="1"/>
</dbReference>
<evidence type="ECO:0008006" key="6">
    <source>
        <dbReference type="Google" id="ProtNLM"/>
    </source>
</evidence>
<name>A0ABR3XDX4_9PEZI</name>
<keyword evidence="2" id="KW-0677">Repeat</keyword>
<feature type="repeat" description="WD" evidence="3">
    <location>
        <begin position="75"/>
        <end position="116"/>
    </location>
</feature>
<reference evidence="4 5" key="1">
    <citation type="journal article" date="2024" name="Commun. Biol.">
        <title>Comparative genomic analysis of thermophilic fungi reveals convergent evolutionary adaptations and gene losses.</title>
        <authorList>
            <person name="Steindorff A.S."/>
            <person name="Aguilar-Pontes M.V."/>
            <person name="Robinson A.J."/>
            <person name="Andreopoulos B."/>
            <person name="LaButti K."/>
            <person name="Kuo A."/>
            <person name="Mondo S."/>
            <person name="Riley R."/>
            <person name="Otillar R."/>
            <person name="Haridas S."/>
            <person name="Lipzen A."/>
            <person name="Grimwood J."/>
            <person name="Schmutz J."/>
            <person name="Clum A."/>
            <person name="Reid I.D."/>
            <person name="Moisan M.C."/>
            <person name="Butler G."/>
            <person name="Nguyen T.T.M."/>
            <person name="Dewar K."/>
            <person name="Conant G."/>
            <person name="Drula E."/>
            <person name="Henrissat B."/>
            <person name="Hansel C."/>
            <person name="Singer S."/>
            <person name="Hutchinson M.I."/>
            <person name="de Vries R.P."/>
            <person name="Natvig D.O."/>
            <person name="Powell A.J."/>
            <person name="Tsang A."/>
            <person name="Grigoriev I.V."/>
        </authorList>
    </citation>
    <scope>NUCLEOTIDE SEQUENCE [LARGE SCALE GENOMIC DNA]</scope>
    <source>
        <strain evidence="4 5">ATCC 24622</strain>
    </source>
</reference>
<evidence type="ECO:0000313" key="4">
    <source>
        <dbReference type="EMBL" id="KAL1873823.1"/>
    </source>
</evidence>
<dbReference type="Pfam" id="PF00400">
    <property type="entry name" value="WD40"/>
    <property type="match status" value="4"/>
</dbReference>
<evidence type="ECO:0000256" key="1">
    <source>
        <dbReference type="ARBA" id="ARBA00022574"/>
    </source>
</evidence>
<dbReference type="InterPro" id="IPR036322">
    <property type="entry name" value="WD40_repeat_dom_sf"/>
</dbReference>
<gene>
    <name evidence="4" type="ORF">VTK73DRAFT_738</name>
</gene>
<sequence length="358" mass="39440">MSGLFGSSASATATNTVGDLKQDVQLNNGPEDTISDVAFNPTPTDPKDFLAVSSWDKKVRIYEILGNGQGEGRHLYEHDGPVFSCDFFKDGQKVVSGGADKQAKVCDLATGQTVQVAQHDAPVRAVRYFEANGQPMVVTGSWDKTIRYWDLRQSTPAATVACQERVYTMDVRNNLLVVGTADRYINVINLAEPTKFYKTIQSPLKWQTRVVSCFTDASGFAIGSIEGRCAIQYVEDKDSSLNFSFKCHRDPTQGNVTNVHAVNDISFHPQHGTFSTAGSDGTFHFWDKDAKHRLKGYPNVGGSITATTFNKTGTIFAYAVGYDWSKGYQGNNPQYPNKVMLHPVQADECKPRPAVKKR</sequence>
<feature type="repeat" description="WD" evidence="3">
    <location>
        <begin position="116"/>
        <end position="159"/>
    </location>
</feature>
<dbReference type="EMBL" id="JAZHXJ010000116">
    <property type="protein sequence ID" value="KAL1873823.1"/>
    <property type="molecule type" value="Genomic_DNA"/>
</dbReference>
<comment type="caution">
    <text evidence="4">The sequence shown here is derived from an EMBL/GenBank/DDBJ whole genome shotgun (WGS) entry which is preliminary data.</text>
</comment>
<organism evidence="4 5">
    <name type="scientific">Phialemonium thermophilum</name>
    <dbReference type="NCBI Taxonomy" id="223376"/>
    <lineage>
        <taxon>Eukaryota</taxon>
        <taxon>Fungi</taxon>
        <taxon>Dikarya</taxon>
        <taxon>Ascomycota</taxon>
        <taxon>Pezizomycotina</taxon>
        <taxon>Sordariomycetes</taxon>
        <taxon>Sordariomycetidae</taxon>
        <taxon>Cephalothecales</taxon>
        <taxon>Cephalothecaceae</taxon>
        <taxon>Phialemonium</taxon>
    </lineage>
</organism>
<dbReference type="SUPFAM" id="SSF50978">
    <property type="entry name" value="WD40 repeat-like"/>
    <property type="match status" value="1"/>
</dbReference>
<keyword evidence="5" id="KW-1185">Reference proteome</keyword>
<dbReference type="PANTHER" id="PTHR10971">
    <property type="entry name" value="MRNA EXPORT FACTOR AND BUB3"/>
    <property type="match status" value="1"/>
</dbReference>
<proteinExistence type="predicted"/>
<feature type="repeat" description="WD" evidence="3">
    <location>
        <begin position="262"/>
        <end position="287"/>
    </location>
</feature>
<dbReference type="InterPro" id="IPR015943">
    <property type="entry name" value="WD40/YVTN_repeat-like_dom_sf"/>
</dbReference>
<dbReference type="Proteomes" id="UP001586593">
    <property type="component" value="Unassembled WGS sequence"/>
</dbReference>
<evidence type="ECO:0000256" key="3">
    <source>
        <dbReference type="PROSITE-ProRule" id="PRU00221"/>
    </source>
</evidence>
<dbReference type="SMART" id="SM00320">
    <property type="entry name" value="WD40"/>
    <property type="match status" value="5"/>
</dbReference>
<dbReference type="InterPro" id="IPR001680">
    <property type="entry name" value="WD40_rpt"/>
</dbReference>
<dbReference type="PROSITE" id="PS50082">
    <property type="entry name" value="WD_REPEATS_2"/>
    <property type="match status" value="3"/>
</dbReference>